<dbReference type="PANTHER" id="PTHR37844:SF1">
    <property type="entry name" value="CALCINEURIN-LIKE PHOSPHOESTERASE DOMAIN-CONTAINING PROTEIN"/>
    <property type="match status" value="1"/>
</dbReference>
<evidence type="ECO:0000259" key="1">
    <source>
        <dbReference type="Pfam" id="PF00149"/>
    </source>
</evidence>
<evidence type="ECO:0000313" key="2">
    <source>
        <dbReference type="EMBL" id="RGT34225.1"/>
    </source>
</evidence>
<dbReference type="Pfam" id="PF00149">
    <property type="entry name" value="Metallophos"/>
    <property type="match status" value="1"/>
</dbReference>
<dbReference type="AlphaFoldDB" id="A0A412N6P2"/>
<dbReference type="GO" id="GO:0016787">
    <property type="term" value="F:hydrolase activity"/>
    <property type="evidence" value="ECO:0007669"/>
    <property type="project" value="InterPro"/>
</dbReference>
<dbReference type="Proteomes" id="UP000285159">
    <property type="component" value="Unassembled WGS sequence"/>
</dbReference>
<dbReference type="SUPFAM" id="SSF56300">
    <property type="entry name" value="Metallo-dependent phosphatases"/>
    <property type="match status" value="1"/>
</dbReference>
<evidence type="ECO:0000313" key="3">
    <source>
        <dbReference type="Proteomes" id="UP000285159"/>
    </source>
</evidence>
<dbReference type="EMBL" id="QRWP01000003">
    <property type="protein sequence ID" value="RGT34225.1"/>
    <property type="molecule type" value="Genomic_DNA"/>
</dbReference>
<organism evidence="2 3">
    <name type="scientific">Bacteroides clarus</name>
    <dbReference type="NCBI Taxonomy" id="626929"/>
    <lineage>
        <taxon>Bacteria</taxon>
        <taxon>Pseudomonadati</taxon>
        <taxon>Bacteroidota</taxon>
        <taxon>Bacteroidia</taxon>
        <taxon>Bacteroidales</taxon>
        <taxon>Bacteroidaceae</taxon>
        <taxon>Bacteroides</taxon>
    </lineage>
</organism>
<feature type="domain" description="Calcineurin-like phosphoesterase" evidence="1">
    <location>
        <begin position="1"/>
        <end position="218"/>
    </location>
</feature>
<dbReference type="PANTHER" id="PTHR37844">
    <property type="entry name" value="SER/THR PROTEIN PHOSPHATASE SUPERFAMILY (AFU_ORTHOLOGUE AFUA_1G14840)"/>
    <property type="match status" value="1"/>
</dbReference>
<protein>
    <submittedName>
        <fullName evidence="2">Metallophosphatase</fullName>
    </submittedName>
</protein>
<name>A0A412N6P2_9BACE</name>
<comment type="caution">
    <text evidence="2">The sequence shown here is derived from an EMBL/GenBank/DDBJ whole genome shotgun (WGS) entry which is preliminary data.</text>
</comment>
<dbReference type="RefSeq" id="WP_118467017.1">
    <property type="nucleotide sequence ID" value="NZ_QRWP01000003.1"/>
</dbReference>
<dbReference type="InterPro" id="IPR029052">
    <property type="entry name" value="Metallo-depent_PP-like"/>
</dbReference>
<proteinExistence type="predicted"/>
<reference evidence="2 3" key="1">
    <citation type="submission" date="2018-08" db="EMBL/GenBank/DDBJ databases">
        <title>A genome reference for cultivated species of the human gut microbiota.</title>
        <authorList>
            <person name="Zou Y."/>
            <person name="Xue W."/>
            <person name="Luo G."/>
        </authorList>
    </citation>
    <scope>NUCLEOTIDE SEQUENCE [LARGE SCALE GENOMIC DNA]</scope>
    <source>
        <strain evidence="2 3">AF19-1AC</strain>
    </source>
</reference>
<accession>A0A412N6P2</accession>
<sequence>MKIQYMSDLHLEFSDNSRWLKNNEIPVTGDVLVLAGDIFYLKDTVAPLTKFWKWASANYRQVLIVPGNHEYYNYCDIMDRGLQWKWMFKENVGYYQNQVLRIDDTDFIMSTLWFQIAPADEYFVWKGMNDFRQIMYQGKLLQTEEFNQMHAFCLDFIKRSLAESTAKHIVVVTHHLPTLEVVAPHHKGSVLNSAFATELGELIADSHIDAWIYGHSHTNIDTEINGTKVVSNQMGYIFQNEHITNGFEPGKFLVID</sequence>
<dbReference type="InterPro" id="IPR004843">
    <property type="entry name" value="Calcineurin-like_PHP"/>
</dbReference>
<gene>
    <name evidence="2" type="ORF">DWX38_04335</name>
</gene>
<dbReference type="Gene3D" id="3.60.21.10">
    <property type="match status" value="1"/>
</dbReference>